<keyword evidence="2" id="KW-1133">Transmembrane helix</keyword>
<dbReference type="InterPro" id="IPR019734">
    <property type="entry name" value="TPR_rpt"/>
</dbReference>
<proteinExistence type="predicted"/>
<organism evidence="4 5">
    <name type="scientific">Pontiella sulfatireligans</name>
    <dbReference type="NCBI Taxonomy" id="2750658"/>
    <lineage>
        <taxon>Bacteria</taxon>
        <taxon>Pseudomonadati</taxon>
        <taxon>Kiritimatiellota</taxon>
        <taxon>Kiritimatiellia</taxon>
        <taxon>Kiritimatiellales</taxon>
        <taxon>Pontiellaceae</taxon>
        <taxon>Pontiella</taxon>
    </lineage>
</organism>
<keyword evidence="5" id="KW-1185">Reference proteome</keyword>
<dbReference type="AlphaFoldDB" id="A0A6C2UR51"/>
<evidence type="ECO:0000256" key="1">
    <source>
        <dbReference type="PROSITE-ProRule" id="PRU00339"/>
    </source>
</evidence>
<keyword evidence="3" id="KW-0732">Signal</keyword>
<evidence type="ECO:0000256" key="3">
    <source>
        <dbReference type="SAM" id="SignalP"/>
    </source>
</evidence>
<feature type="transmembrane region" description="Helical" evidence="2">
    <location>
        <begin position="124"/>
        <end position="148"/>
    </location>
</feature>
<protein>
    <submittedName>
        <fullName evidence="4">Uncharacterized protein</fullName>
    </submittedName>
</protein>
<keyword evidence="2" id="KW-0472">Membrane</keyword>
<dbReference type="EMBL" id="CAAHFH010000002">
    <property type="protein sequence ID" value="VGO22792.1"/>
    <property type="molecule type" value="Genomic_DNA"/>
</dbReference>
<dbReference type="Gene3D" id="1.25.40.10">
    <property type="entry name" value="Tetratricopeptide repeat domain"/>
    <property type="match status" value="1"/>
</dbReference>
<evidence type="ECO:0000313" key="4">
    <source>
        <dbReference type="EMBL" id="VGO22792.1"/>
    </source>
</evidence>
<name>A0A6C2UR51_9BACT</name>
<gene>
    <name evidence="4" type="ORF">SCARR_04889</name>
</gene>
<sequence>MKTIFAVIAALFLASLPAAAFEKDFIEAQTAYDEGRYSDASMLYADMVSNGVDNVALQYNLANALFKGGDLPEAIWHYRKAYYAAPRDPDIGANMHFALNAAGAIEPAPSLIQRSLATLSQNEWIVVAVGAYAAMALLLILALLIPAAKRNLSKLSLLPVALILLSAAGWWQWKQLEIHPEWVVVNSGATTLYGPVTGSTAHFKVPLGALVRQKSVDPKGWIEIEYDGTRGWLERKYIKRVSP</sequence>
<evidence type="ECO:0000256" key="2">
    <source>
        <dbReference type="SAM" id="Phobius"/>
    </source>
</evidence>
<dbReference type="InterPro" id="IPR011990">
    <property type="entry name" value="TPR-like_helical_dom_sf"/>
</dbReference>
<accession>A0A6C2UR51</accession>
<feature type="signal peptide" evidence="3">
    <location>
        <begin position="1"/>
        <end position="20"/>
    </location>
</feature>
<feature type="chain" id="PRO_5025512830" evidence="3">
    <location>
        <begin position="21"/>
        <end position="243"/>
    </location>
</feature>
<reference evidence="4 5" key="1">
    <citation type="submission" date="2019-04" db="EMBL/GenBank/DDBJ databases">
        <authorList>
            <person name="Van Vliet M D."/>
        </authorList>
    </citation>
    <scope>NUCLEOTIDE SEQUENCE [LARGE SCALE GENOMIC DNA]</scope>
    <source>
        <strain evidence="4 5">F21</strain>
    </source>
</reference>
<keyword evidence="1" id="KW-0802">TPR repeat</keyword>
<dbReference type="PROSITE" id="PS50005">
    <property type="entry name" value="TPR"/>
    <property type="match status" value="1"/>
</dbReference>
<feature type="repeat" description="TPR" evidence="1">
    <location>
        <begin position="55"/>
        <end position="88"/>
    </location>
</feature>
<dbReference type="RefSeq" id="WP_136064433.1">
    <property type="nucleotide sequence ID" value="NZ_CAAHFH010000002.1"/>
</dbReference>
<dbReference type="Proteomes" id="UP000346198">
    <property type="component" value="Unassembled WGS sequence"/>
</dbReference>
<keyword evidence="2" id="KW-0812">Transmembrane</keyword>
<evidence type="ECO:0000313" key="5">
    <source>
        <dbReference type="Proteomes" id="UP000346198"/>
    </source>
</evidence>
<dbReference type="SUPFAM" id="SSF48452">
    <property type="entry name" value="TPR-like"/>
    <property type="match status" value="1"/>
</dbReference>